<reference evidence="3" key="3">
    <citation type="submission" date="2016-06" db="UniProtKB">
        <authorList>
            <consortium name="WormBaseParasite"/>
        </authorList>
    </citation>
    <scope>IDENTIFICATION</scope>
</reference>
<evidence type="ECO:0000313" key="3">
    <source>
        <dbReference type="WBParaSite" id="GPLIN_000535900"/>
    </source>
</evidence>
<feature type="compositionally biased region" description="Basic and acidic residues" evidence="1">
    <location>
        <begin position="195"/>
        <end position="208"/>
    </location>
</feature>
<feature type="region of interest" description="Disordered" evidence="1">
    <location>
        <begin position="155"/>
        <end position="303"/>
    </location>
</feature>
<feature type="region of interest" description="Disordered" evidence="1">
    <location>
        <begin position="1"/>
        <end position="133"/>
    </location>
</feature>
<feature type="compositionally biased region" description="Acidic residues" evidence="1">
    <location>
        <begin position="171"/>
        <end position="180"/>
    </location>
</feature>
<feature type="compositionally biased region" description="Low complexity" evidence="1">
    <location>
        <begin position="293"/>
        <end position="303"/>
    </location>
</feature>
<feature type="compositionally biased region" description="Pro residues" evidence="1">
    <location>
        <begin position="84"/>
        <end position="95"/>
    </location>
</feature>
<dbReference type="WBParaSite" id="GPLIN_000535900">
    <property type="protein sequence ID" value="GPLIN_000535900"/>
    <property type="gene ID" value="GPLIN_000535900"/>
</dbReference>
<keyword evidence="2" id="KW-1185">Reference proteome</keyword>
<evidence type="ECO:0000256" key="1">
    <source>
        <dbReference type="SAM" id="MobiDB-lite"/>
    </source>
</evidence>
<feature type="compositionally biased region" description="Basic and acidic residues" evidence="1">
    <location>
        <begin position="1"/>
        <end position="11"/>
    </location>
</feature>
<dbReference type="AlphaFoldDB" id="A0A183BXL9"/>
<dbReference type="Proteomes" id="UP000050741">
    <property type="component" value="Unassembled WGS sequence"/>
</dbReference>
<sequence length="359" mass="40096">MEPSPIKHDDTGWTLIESKQDANKAEALARNAKRTKAKARSGEKKEEAGKEGAPKPAPKPERQVWIDSEEETEEDGEIREPDGPAEPQPEVPVPQLPAVIFLESVGRVRDPRTSEVKVPLPEDLPRPPSATDPQVLQQMLSTTLAGVQTMKNEITRLRDEAQAQKEKELTEKEEEAEFQEEVGKIMEEQAPGRSEALKKNDEPKTKPAEKRKKRNESRERAKNSHRRSGRGAGRTAAGRAQTGKQGEERAEERRPEEEGKTADEPAGVKSPPELTAGARRTTRHFAQGVAMPTTSTTTTTTTETTAVISEVPSSLQRFMALMVLENRQHERNVKEECRRHEQEMERLLVQYGQEASGKN</sequence>
<proteinExistence type="predicted"/>
<feature type="compositionally biased region" description="Low complexity" evidence="1">
    <location>
        <begin position="233"/>
        <end position="243"/>
    </location>
</feature>
<feature type="compositionally biased region" description="Acidic residues" evidence="1">
    <location>
        <begin position="67"/>
        <end position="77"/>
    </location>
</feature>
<protein>
    <submittedName>
        <fullName evidence="3">G-patch domain-containing protein</fullName>
    </submittedName>
</protein>
<feature type="compositionally biased region" description="Basic and acidic residues" evidence="1">
    <location>
        <begin position="245"/>
        <end position="263"/>
    </location>
</feature>
<feature type="compositionally biased region" description="Basic and acidic residues" evidence="1">
    <location>
        <begin position="40"/>
        <end position="64"/>
    </location>
</feature>
<feature type="compositionally biased region" description="Basic and acidic residues" evidence="1">
    <location>
        <begin position="155"/>
        <end position="170"/>
    </location>
</feature>
<name>A0A183BXL9_GLOPA</name>
<feature type="compositionally biased region" description="Basic and acidic residues" evidence="1">
    <location>
        <begin position="106"/>
        <end position="115"/>
    </location>
</feature>
<reference evidence="2" key="1">
    <citation type="submission" date="2013-12" db="EMBL/GenBank/DDBJ databases">
        <authorList>
            <person name="Aslett M."/>
        </authorList>
    </citation>
    <scope>NUCLEOTIDE SEQUENCE [LARGE SCALE GENOMIC DNA]</scope>
    <source>
        <strain evidence="2">Lindley</strain>
    </source>
</reference>
<evidence type="ECO:0000313" key="2">
    <source>
        <dbReference type="Proteomes" id="UP000050741"/>
    </source>
</evidence>
<reference evidence="2" key="2">
    <citation type="submission" date="2014-05" db="EMBL/GenBank/DDBJ databases">
        <title>The genome and life-stage specific transcriptomes of Globodera pallida elucidate key aspects of plant parasitism by a cyst nematode.</title>
        <authorList>
            <person name="Cotton J.A."/>
            <person name="Lilley C.J."/>
            <person name="Jones L.M."/>
            <person name="Kikuchi T."/>
            <person name="Reid A.J."/>
            <person name="Thorpe P."/>
            <person name="Tsai I.J."/>
            <person name="Beasley H."/>
            <person name="Blok V."/>
            <person name="Cock P.J.A."/>
            <person name="Van den Akker S.E."/>
            <person name="Holroyd N."/>
            <person name="Hunt M."/>
            <person name="Mantelin S."/>
            <person name="Naghra H."/>
            <person name="Pain A."/>
            <person name="Palomares-Rius J.E."/>
            <person name="Zarowiecki M."/>
            <person name="Berriman M."/>
            <person name="Jones J.T."/>
            <person name="Urwin P.E."/>
        </authorList>
    </citation>
    <scope>NUCLEOTIDE SEQUENCE [LARGE SCALE GENOMIC DNA]</scope>
    <source>
        <strain evidence="2">Lindley</strain>
    </source>
</reference>
<accession>A0A183BXL9</accession>
<organism evidence="2 3">
    <name type="scientific">Globodera pallida</name>
    <name type="common">Potato cyst nematode worm</name>
    <name type="synonym">Heterodera pallida</name>
    <dbReference type="NCBI Taxonomy" id="36090"/>
    <lineage>
        <taxon>Eukaryota</taxon>
        <taxon>Metazoa</taxon>
        <taxon>Ecdysozoa</taxon>
        <taxon>Nematoda</taxon>
        <taxon>Chromadorea</taxon>
        <taxon>Rhabditida</taxon>
        <taxon>Tylenchina</taxon>
        <taxon>Tylenchomorpha</taxon>
        <taxon>Tylenchoidea</taxon>
        <taxon>Heteroderidae</taxon>
        <taxon>Heteroderinae</taxon>
        <taxon>Globodera</taxon>
    </lineage>
</organism>